<accession>A0ABW8LGF5</accession>
<evidence type="ECO:0000256" key="1">
    <source>
        <dbReference type="SAM" id="MobiDB-lite"/>
    </source>
</evidence>
<dbReference type="Proteomes" id="UP001620295">
    <property type="component" value="Unassembled WGS sequence"/>
</dbReference>
<proteinExistence type="predicted"/>
<protein>
    <submittedName>
        <fullName evidence="2">Uncharacterized protein</fullName>
    </submittedName>
</protein>
<dbReference type="RefSeq" id="WP_404745494.1">
    <property type="nucleotide sequence ID" value="NZ_JBJDQH010000001.1"/>
</dbReference>
<sequence>MSDNDLPEPKDDQLPLPPGSSDGGLLAPPPLSAQPGKPNIYDPNAPAPGRPLAPGVQGPVPQNLAIAPGVLRGAAGKADEVYDTLHKQAASLEDPTATAVKGVHGLQVESALRRSHKHWEEQAGTVTAWLAHISESLRAAADIHVKQDLGTAYSFGRKDHPPLYGGGQSGLSYPVGDSSFSSISRY</sequence>
<dbReference type="EMBL" id="JBJDQH010000001">
    <property type="protein sequence ID" value="MFK4263815.1"/>
    <property type="molecule type" value="Genomic_DNA"/>
</dbReference>
<comment type="caution">
    <text evidence="2">The sequence shown here is derived from an EMBL/GenBank/DDBJ whole genome shotgun (WGS) entry which is preliminary data.</text>
</comment>
<gene>
    <name evidence="2" type="ORF">ACI2L5_02590</name>
</gene>
<evidence type="ECO:0000313" key="3">
    <source>
        <dbReference type="Proteomes" id="UP001620295"/>
    </source>
</evidence>
<name>A0ABW8LGF5_9ACTN</name>
<evidence type="ECO:0000313" key="2">
    <source>
        <dbReference type="EMBL" id="MFK4263815.1"/>
    </source>
</evidence>
<reference evidence="2 3" key="1">
    <citation type="submission" date="2024-11" db="EMBL/GenBank/DDBJ databases">
        <title>The Natural Products Discovery Center: Release of the First 8490 Sequenced Strains for Exploring Actinobacteria Biosynthetic Diversity.</title>
        <authorList>
            <person name="Kalkreuter E."/>
            <person name="Kautsar S.A."/>
            <person name="Yang D."/>
            <person name="Bader C.D."/>
            <person name="Teijaro C.N."/>
            <person name="Fluegel L."/>
            <person name="Davis C.M."/>
            <person name="Simpson J.R."/>
            <person name="Lauterbach L."/>
            <person name="Steele A.D."/>
            <person name="Gui C."/>
            <person name="Meng S."/>
            <person name="Li G."/>
            <person name="Viehrig K."/>
            <person name="Ye F."/>
            <person name="Su P."/>
            <person name="Kiefer A.F."/>
            <person name="Nichols A."/>
            <person name="Cepeda A.J."/>
            <person name="Yan W."/>
            <person name="Fan B."/>
            <person name="Jiang Y."/>
            <person name="Adhikari A."/>
            <person name="Zheng C.-J."/>
            <person name="Schuster L."/>
            <person name="Cowan T.M."/>
            <person name="Smanski M.J."/>
            <person name="Chevrette M.G."/>
            <person name="De Carvalho L.P.S."/>
            <person name="Shen B."/>
        </authorList>
    </citation>
    <scope>NUCLEOTIDE SEQUENCE [LARGE SCALE GENOMIC DNA]</scope>
    <source>
        <strain evidence="2 3">NPDC020863</strain>
    </source>
</reference>
<keyword evidence="3" id="KW-1185">Reference proteome</keyword>
<feature type="region of interest" description="Disordered" evidence="1">
    <location>
        <begin position="1"/>
        <end position="59"/>
    </location>
</feature>
<organism evidence="2 3">
    <name type="scientific">Streptomyces milbemycinicus</name>
    <dbReference type="NCBI Taxonomy" id="476552"/>
    <lineage>
        <taxon>Bacteria</taxon>
        <taxon>Bacillati</taxon>
        <taxon>Actinomycetota</taxon>
        <taxon>Actinomycetes</taxon>
        <taxon>Kitasatosporales</taxon>
        <taxon>Streptomycetaceae</taxon>
        <taxon>Streptomyces</taxon>
    </lineage>
</organism>